<evidence type="ECO:0000256" key="1">
    <source>
        <dbReference type="SAM" id="SignalP"/>
    </source>
</evidence>
<accession>A0A1U9NGT7</accession>
<dbReference type="AlphaFoldDB" id="A0A1U9NGT7"/>
<evidence type="ECO:0000313" key="2">
    <source>
        <dbReference type="EMBL" id="AQT66954.1"/>
    </source>
</evidence>
<keyword evidence="3" id="KW-1185">Reference proteome</keyword>
<dbReference type="PROSITE" id="PS51257">
    <property type="entry name" value="PROKAR_LIPOPROTEIN"/>
    <property type="match status" value="1"/>
</dbReference>
<name>A0A1U9NGT7_9BACT</name>
<dbReference type="RefSeq" id="WP_146658816.1">
    <property type="nucleotide sequence ID" value="NZ_CP019791.1"/>
</dbReference>
<evidence type="ECO:0000313" key="3">
    <source>
        <dbReference type="Proteomes" id="UP000189674"/>
    </source>
</evidence>
<evidence type="ECO:0008006" key="4">
    <source>
        <dbReference type="Google" id="ProtNLM"/>
    </source>
</evidence>
<organism evidence="2 3">
    <name type="scientific">Anaerohalosphaera lusitana</name>
    <dbReference type="NCBI Taxonomy" id="1936003"/>
    <lineage>
        <taxon>Bacteria</taxon>
        <taxon>Pseudomonadati</taxon>
        <taxon>Planctomycetota</taxon>
        <taxon>Phycisphaerae</taxon>
        <taxon>Sedimentisphaerales</taxon>
        <taxon>Anaerohalosphaeraceae</taxon>
        <taxon>Anaerohalosphaera</taxon>
    </lineage>
</organism>
<gene>
    <name evidence="2" type="ORF">STSP2_00092</name>
</gene>
<keyword evidence="1" id="KW-0732">Signal</keyword>
<dbReference type="KEGG" id="alus:STSP2_00092"/>
<dbReference type="Proteomes" id="UP000189674">
    <property type="component" value="Chromosome"/>
</dbReference>
<dbReference type="EMBL" id="CP019791">
    <property type="protein sequence ID" value="AQT66954.1"/>
    <property type="molecule type" value="Genomic_DNA"/>
</dbReference>
<proteinExistence type="predicted"/>
<sequence precursor="true">MFRHLIRLLLIMTVTMAAGCTIRLEKTAVKDQKLLSLPQINSNGYEKTSDDANSTSFKQLDYSEIRLPEPTRIGYESFYFDHINLIAVPGRLFNGREYSVLLDTGFPGYVLTNSLTVLENKLSVLPLGEADWYSAHMGVCEVPALYIGSAEIVEPPCMYVQMQWEVKVVGLPVWRQKGFLIGLGMLRNFSYVGFDNVSEEVELSAADAFEPDTPADWDSYPLKISDDKLFVEMPFYGRTMELMFDTCGRYGMIVGEKGFETLGLDKGSVDIRKTTFRSGFLGELPCRKARIKNLEIANLKIPSAELIILPENSPYMEAENSISMKFFRNTTVVLDFANERMWVRKS</sequence>
<feature type="signal peptide" evidence="1">
    <location>
        <begin position="1"/>
        <end position="17"/>
    </location>
</feature>
<feature type="chain" id="PRO_5010728254" description="Aspartyl protease" evidence="1">
    <location>
        <begin position="18"/>
        <end position="346"/>
    </location>
</feature>
<reference evidence="3" key="1">
    <citation type="submission" date="2017-02" db="EMBL/GenBank/DDBJ databases">
        <title>Comparative genomics and description of representatives of a novel lineage of planctomycetes thriving in anoxic sediments.</title>
        <authorList>
            <person name="Spring S."/>
            <person name="Bunk B."/>
            <person name="Sproer C."/>
        </authorList>
    </citation>
    <scope>NUCLEOTIDE SEQUENCE [LARGE SCALE GENOMIC DNA]</scope>
    <source>
        <strain evidence="3">ST-NAGAB-D1</strain>
    </source>
</reference>
<protein>
    <recommendedName>
        <fullName evidence="4">Aspartyl protease</fullName>
    </recommendedName>
</protein>